<evidence type="ECO:0000313" key="4">
    <source>
        <dbReference type="Proteomes" id="UP000317291"/>
    </source>
</evidence>
<accession>A0A5C5RHA5</accession>
<keyword evidence="2" id="KW-0812">Transmembrane</keyword>
<dbReference type="Proteomes" id="UP000317291">
    <property type="component" value="Unassembled WGS sequence"/>
</dbReference>
<reference evidence="3 4" key="1">
    <citation type="submission" date="2019-06" db="EMBL/GenBank/DDBJ databases">
        <title>Tsukamurella conjunctivitidis sp. nov., Tsukamurella assacharolytica sp. nov. and Tsukamurella sputae sp. nov. isolated from patients with conjunctivitis, bacteraemia (lymphoma) and respiratory infection (sputum) in Hong Kong.</title>
        <authorList>
            <person name="Teng J.L.L."/>
            <person name="Lee H.H."/>
            <person name="Fong J.Y.H."/>
            <person name="Fok K.M.N."/>
            <person name="Lau S.K.P."/>
            <person name="Woo P.C.Y."/>
        </authorList>
    </citation>
    <scope>NUCLEOTIDE SEQUENCE [LARGE SCALE GENOMIC DNA]</scope>
    <source>
        <strain evidence="3 4">HKU71</strain>
    </source>
</reference>
<evidence type="ECO:0000256" key="1">
    <source>
        <dbReference type="SAM" id="Coils"/>
    </source>
</evidence>
<keyword evidence="2" id="KW-1133">Transmembrane helix</keyword>
<keyword evidence="1" id="KW-0175">Coiled coil</keyword>
<name>A0A5C5RHA5_9ACTN</name>
<proteinExistence type="predicted"/>
<keyword evidence="2" id="KW-0472">Membrane</keyword>
<dbReference type="OrthoDB" id="4527061at2"/>
<feature type="transmembrane region" description="Helical" evidence="2">
    <location>
        <begin position="171"/>
        <end position="195"/>
    </location>
</feature>
<protein>
    <submittedName>
        <fullName evidence="3">Uncharacterized protein</fullName>
    </submittedName>
</protein>
<comment type="caution">
    <text evidence="3">The sequence shown here is derived from an EMBL/GenBank/DDBJ whole genome shotgun (WGS) entry which is preliminary data.</text>
</comment>
<organism evidence="3 4">
    <name type="scientific">Tsukamurella asaccharolytica</name>
    <dbReference type="NCBI Taxonomy" id="2592067"/>
    <lineage>
        <taxon>Bacteria</taxon>
        <taxon>Bacillati</taxon>
        <taxon>Actinomycetota</taxon>
        <taxon>Actinomycetes</taxon>
        <taxon>Mycobacteriales</taxon>
        <taxon>Tsukamurellaceae</taxon>
        <taxon>Tsukamurella</taxon>
    </lineage>
</organism>
<keyword evidence="4" id="KW-1185">Reference proteome</keyword>
<dbReference type="RefSeq" id="WP_146559436.1">
    <property type="nucleotide sequence ID" value="NZ_VIGW01000001.1"/>
</dbReference>
<feature type="coiled-coil region" evidence="1">
    <location>
        <begin position="250"/>
        <end position="284"/>
    </location>
</feature>
<evidence type="ECO:0000256" key="2">
    <source>
        <dbReference type="SAM" id="Phobius"/>
    </source>
</evidence>
<dbReference type="EMBL" id="VIGW01000001">
    <property type="protein sequence ID" value="TWS21581.1"/>
    <property type="molecule type" value="Genomic_DNA"/>
</dbReference>
<sequence>MDVEQVQARLQMSADEDFVLTAWQYRMLQRDIAAAKGKHLPSKRAVRDEFRNATVEVLGQRGPEQYGAEIAHEVRRLDPMSTAPNFEVLEEAGPAVTSTIARRSRALLVMIDLYGFEPWGETRWDKDARTATLSEAHQAMAPLRPEDLHAVAAAYTDAFKKLAGPGSWKKYALLAGAGVALGALAVPAVAGAAALGGKLRGFTAPRVAADAIRLHVVTQLVLRDIEGDEEAAKAVIVSMRERVANLTVAFATLTERYDALRAQLAAKQQEVEDERARRLEAESKLAWFESLSEKVKERISGPDEAELETLSNQLSLLADERKATRAVADGVASLADDLEAVA</sequence>
<evidence type="ECO:0000313" key="3">
    <source>
        <dbReference type="EMBL" id="TWS21581.1"/>
    </source>
</evidence>
<dbReference type="AlphaFoldDB" id="A0A5C5RHA5"/>
<gene>
    <name evidence="3" type="ORF">FK529_03070</name>
</gene>